<dbReference type="AlphaFoldDB" id="X1KVI3"/>
<comment type="caution">
    <text evidence="1">The sequence shown here is derived from an EMBL/GenBank/DDBJ whole genome shotgun (WGS) entry which is preliminary data.</text>
</comment>
<gene>
    <name evidence="1" type="ORF">S03H2_73143</name>
</gene>
<feature type="non-terminal residue" evidence="1">
    <location>
        <position position="1"/>
    </location>
</feature>
<dbReference type="EMBL" id="BARU01049965">
    <property type="protein sequence ID" value="GAH97645.1"/>
    <property type="molecule type" value="Genomic_DNA"/>
</dbReference>
<protein>
    <submittedName>
        <fullName evidence="1">Uncharacterized protein</fullName>
    </submittedName>
</protein>
<feature type="non-terminal residue" evidence="1">
    <location>
        <position position="30"/>
    </location>
</feature>
<accession>X1KVI3</accession>
<evidence type="ECO:0000313" key="1">
    <source>
        <dbReference type="EMBL" id="GAH97645.1"/>
    </source>
</evidence>
<sequence length="30" mass="3407">VETINQVARELRVGKITKEEAKRRGGKIQV</sequence>
<name>X1KVI3_9ZZZZ</name>
<reference evidence="1" key="1">
    <citation type="journal article" date="2014" name="Front. Microbiol.">
        <title>High frequency of phylogenetically diverse reductive dehalogenase-homologous genes in deep subseafloor sedimentary metagenomes.</title>
        <authorList>
            <person name="Kawai M."/>
            <person name="Futagami T."/>
            <person name="Toyoda A."/>
            <person name="Takaki Y."/>
            <person name="Nishi S."/>
            <person name="Hori S."/>
            <person name="Arai W."/>
            <person name="Tsubouchi T."/>
            <person name="Morono Y."/>
            <person name="Uchiyama I."/>
            <person name="Ito T."/>
            <person name="Fujiyama A."/>
            <person name="Inagaki F."/>
            <person name="Takami H."/>
        </authorList>
    </citation>
    <scope>NUCLEOTIDE SEQUENCE</scope>
    <source>
        <strain evidence="1">Expedition CK06-06</strain>
    </source>
</reference>
<organism evidence="1">
    <name type="scientific">marine sediment metagenome</name>
    <dbReference type="NCBI Taxonomy" id="412755"/>
    <lineage>
        <taxon>unclassified sequences</taxon>
        <taxon>metagenomes</taxon>
        <taxon>ecological metagenomes</taxon>
    </lineage>
</organism>
<proteinExistence type="predicted"/>